<accession>A0A6J6ERP3</accession>
<sequence>MSAKIMDGKSFAKEVRSEVKKQVASLSKPAGLGTILVGDDPGSIAYVDGKHRDCAEVGINSIKVNLPATASTDEVISSVNKLNSDPLCTGFIVQLPLPKAVDTQKVLAAINPSKDADGLTPSNLGNLVLGFNAITPCTPLAIVALLEQYKVNMSGQEVLIIGRGTTVGRPLSILLSQKPHNATVTLAHSATKNLNQLLQKADVVISAIGSAHLLKAEMFKKGAVVVDVGITRVGNQLLGDIDPEVVNTASLFAPMPGGIGPVTRVMLLKNLIQLANNER</sequence>
<dbReference type="AlphaFoldDB" id="A0A6J6ERP3"/>
<dbReference type="InterPro" id="IPR020630">
    <property type="entry name" value="THF_DH/CycHdrlase_cat_dom"/>
</dbReference>
<evidence type="ECO:0000256" key="1">
    <source>
        <dbReference type="ARBA" id="ARBA00004777"/>
    </source>
</evidence>
<dbReference type="Gene3D" id="3.40.50.720">
    <property type="entry name" value="NAD(P)-binding Rossmann-like Domain"/>
    <property type="match status" value="1"/>
</dbReference>
<organism evidence="10">
    <name type="scientific">freshwater metagenome</name>
    <dbReference type="NCBI Taxonomy" id="449393"/>
    <lineage>
        <taxon>unclassified sequences</taxon>
        <taxon>metagenomes</taxon>
        <taxon>ecological metagenomes</taxon>
    </lineage>
</organism>
<evidence type="ECO:0000256" key="7">
    <source>
        <dbReference type="ARBA" id="ARBA00023268"/>
    </source>
</evidence>
<name>A0A6J6ERP3_9ZZZZ</name>
<reference evidence="10" key="1">
    <citation type="submission" date="2020-05" db="EMBL/GenBank/DDBJ databases">
        <authorList>
            <person name="Chiriac C."/>
            <person name="Salcher M."/>
            <person name="Ghai R."/>
            <person name="Kavagutti S V."/>
        </authorList>
    </citation>
    <scope>NUCLEOTIDE SEQUENCE</scope>
</reference>
<evidence type="ECO:0000259" key="8">
    <source>
        <dbReference type="Pfam" id="PF00763"/>
    </source>
</evidence>
<dbReference type="FunFam" id="3.40.50.10860:FF:000005">
    <property type="entry name" value="C-1-tetrahydrofolate synthase, cytoplasmic, putative"/>
    <property type="match status" value="1"/>
</dbReference>
<dbReference type="GO" id="GO:0004477">
    <property type="term" value="F:methenyltetrahydrofolate cyclohydrolase activity"/>
    <property type="evidence" value="ECO:0007669"/>
    <property type="project" value="TreeGrafter"/>
</dbReference>
<keyword evidence="6" id="KW-0560">Oxidoreductase</keyword>
<dbReference type="HAMAP" id="MF_01576">
    <property type="entry name" value="THF_DHG_CYH"/>
    <property type="match status" value="1"/>
</dbReference>
<dbReference type="GO" id="GO:0004488">
    <property type="term" value="F:methylenetetrahydrofolate dehydrogenase (NADP+) activity"/>
    <property type="evidence" value="ECO:0007669"/>
    <property type="project" value="InterPro"/>
</dbReference>
<dbReference type="GO" id="GO:0035999">
    <property type="term" value="P:tetrahydrofolate interconversion"/>
    <property type="evidence" value="ECO:0007669"/>
    <property type="project" value="TreeGrafter"/>
</dbReference>
<evidence type="ECO:0000256" key="6">
    <source>
        <dbReference type="ARBA" id="ARBA00023002"/>
    </source>
</evidence>
<dbReference type="InterPro" id="IPR046346">
    <property type="entry name" value="Aminoacid_DH-like_N_sf"/>
</dbReference>
<keyword evidence="4" id="KW-0378">Hydrolase</keyword>
<feature type="domain" description="Tetrahydrofolate dehydrogenase/cyclohydrolase NAD(P)-binding" evidence="9">
    <location>
        <begin position="136"/>
        <end position="277"/>
    </location>
</feature>
<keyword evidence="3" id="KW-0554">One-carbon metabolism</keyword>
<evidence type="ECO:0000256" key="3">
    <source>
        <dbReference type="ARBA" id="ARBA00022563"/>
    </source>
</evidence>
<dbReference type="EMBL" id="CAEZTW010000025">
    <property type="protein sequence ID" value="CAB4578099.1"/>
    <property type="molecule type" value="Genomic_DNA"/>
</dbReference>
<dbReference type="SUPFAM" id="SSF53223">
    <property type="entry name" value="Aminoacid dehydrogenase-like, N-terminal domain"/>
    <property type="match status" value="1"/>
</dbReference>
<dbReference type="Pfam" id="PF00763">
    <property type="entry name" value="THF_DHG_CYH"/>
    <property type="match status" value="1"/>
</dbReference>
<dbReference type="Gene3D" id="3.40.50.10860">
    <property type="entry name" value="Leucine Dehydrogenase, chain A, domain 1"/>
    <property type="match status" value="1"/>
</dbReference>
<dbReference type="InterPro" id="IPR020867">
    <property type="entry name" value="THF_DH/CycHdrlase_CS"/>
</dbReference>
<dbReference type="PROSITE" id="PS00766">
    <property type="entry name" value="THF_DHG_CYH_1"/>
    <property type="match status" value="1"/>
</dbReference>
<dbReference type="Pfam" id="PF02882">
    <property type="entry name" value="THF_DHG_CYH_C"/>
    <property type="match status" value="1"/>
</dbReference>
<evidence type="ECO:0000313" key="10">
    <source>
        <dbReference type="EMBL" id="CAB4578099.1"/>
    </source>
</evidence>
<keyword evidence="5" id="KW-0521">NADP</keyword>
<dbReference type="PANTHER" id="PTHR48099">
    <property type="entry name" value="C-1-TETRAHYDROFOLATE SYNTHASE, CYTOPLASMIC-RELATED"/>
    <property type="match status" value="1"/>
</dbReference>
<gene>
    <name evidence="10" type="ORF">UFOPK1766_00259</name>
</gene>
<dbReference type="PANTHER" id="PTHR48099:SF5">
    <property type="entry name" value="C-1-TETRAHYDROFOLATE SYNTHASE, CYTOPLASMIC"/>
    <property type="match status" value="1"/>
</dbReference>
<proteinExistence type="inferred from homology"/>
<evidence type="ECO:0000256" key="5">
    <source>
        <dbReference type="ARBA" id="ARBA00022857"/>
    </source>
</evidence>
<dbReference type="GO" id="GO:0005829">
    <property type="term" value="C:cytosol"/>
    <property type="evidence" value="ECO:0007669"/>
    <property type="project" value="TreeGrafter"/>
</dbReference>
<protein>
    <submittedName>
        <fullName evidence="10">Unannotated protein</fullName>
    </submittedName>
</protein>
<dbReference type="SUPFAM" id="SSF51735">
    <property type="entry name" value="NAD(P)-binding Rossmann-fold domains"/>
    <property type="match status" value="1"/>
</dbReference>
<dbReference type="CDD" id="cd01080">
    <property type="entry name" value="NAD_bind_m-THF_DH_Cyclohyd"/>
    <property type="match status" value="1"/>
</dbReference>
<dbReference type="PRINTS" id="PR00085">
    <property type="entry name" value="THFDHDRGNASE"/>
</dbReference>
<feature type="domain" description="Tetrahydrofolate dehydrogenase/cyclohydrolase catalytic" evidence="8">
    <location>
        <begin position="6"/>
        <end position="117"/>
    </location>
</feature>
<comment type="pathway">
    <text evidence="1">One-carbon metabolism; tetrahydrofolate interconversion.</text>
</comment>
<dbReference type="InterPro" id="IPR020631">
    <property type="entry name" value="THF_DH/CycHdrlase_NAD-bd_dom"/>
</dbReference>
<dbReference type="InterPro" id="IPR000672">
    <property type="entry name" value="THF_DH/CycHdrlase"/>
</dbReference>
<dbReference type="InterPro" id="IPR036291">
    <property type="entry name" value="NAD(P)-bd_dom_sf"/>
</dbReference>
<keyword evidence="7" id="KW-0511">Multifunctional enzyme</keyword>
<evidence type="ECO:0000256" key="4">
    <source>
        <dbReference type="ARBA" id="ARBA00022801"/>
    </source>
</evidence>
<comment type="subunit">
    <text evidence="2">Homodimer.</text>
</comment>
<evidence type="ECO:0000256" key="2">
    <source>
        <dbReference type="ARBA" id="ARBA00011738"/>
    </source>
</evidence>
<evidence type="ECO:0000259" key="9">
    <source>
        <dbReference type="Pfam" id="PF02882"/>
    </source>
</evidence>